<evidence type="ECO:0000256" key="3">
    <source>
        <dbReference type="ARBA" id="ARBA00022448"/>
    </source>
</evidence>
<evidence type="ECO:0000256" key="8">
    <source>
        <dbReference type="RuleBase" id="RU363041"/>
    </source>
</evidence>
<protein>
    <recommendedName>
        <fullName evidence="8">Probable membrane transporter protein</fullName>
    </recommendedName>
</protein>
<evidence type="ECO:0000256" key="6">
    <source>
        <dbReference type="ARBA" id="ARBA00022989"/>
    </source>
</evidence>
<name>A0A9W6N977_9HYPH</name>
<feature type="transmembrane region" description="Helical" evidence="8">
    <location>
        <begin position="196"/>
        <end position="213"/>
    </location>
</feature>
<evidence type="ECO:0000313" key="10">
    <source>
        <dbReference type="Proteomes" id="UP001143330"/>
    </source>
</evidence>
<dbReference type="PANTHER" id="PTHR30269">
    <property type="entry name" value="TRANSMEMBRANE PROTEIN YFCA"/>
    <property type="match status" value="1"/>
</dbReference>
<reference evidence="9" key="1">
    <citation type="journal article" date="2014" name="Int. J. Syst. Evol. Microbiol.">
        <title>Complete genome sequence of Corynebacterium casei LMG S-19264T (=DSM 44701T), isolated from a smear-ripened cheese.</title>
        <authorList>
            <consortium name="US DOE Joint Genome Institute (JGI-PGF)"/>
            <person name="Walter F."/>
            <person name="Albersmeier A."/>
            <person name="Kalinowski J."/>
            <person name="Ruckert C."/>
        </authorList>
    </citation>
    <scope>NUCLEOTIDE SEQUENCE</scope>
    <source>
        <strain evidence="9">VKM B-2789</strain>
    </source>
</reference>
<organism evidence="9 10">
    <name type="scientific">Ancylobacter defluvii</name>
    <dbReference type="NCBI Taxonomy" id="1282440"/>
    <lineage>
        <taxon>Bacteria</taxon>
        <taxon>Pseudomonadati</taxon>
        <taxon>Pseudomonadota</taxon>
        <taxon>Alphaproteobacteria</taxon>
        <taxon>Hyphomicrobiales</taxon>
        <taxon>Xanthobacteraceae</taxon>
        <taxon>Ancylobacter</taxon>
    </lineage>
</organism>
<evidence type="ECO:0000256" key="4">
    <source>
        <dbReference type="ARBA" id="ARBA00022475"/>
    </source>
</evidence>
<keyword evidence="4 8" id="KW-1003">Cell membrane</keyword>
<evidence type="ECO:0000256" key="5">
    <source>
        <dbReference type="ARBA" id="ARBA00022692"/>
    </source>
</evidence>
<dbReference type="RefSeq" id="WP_213362894.1">
    <property type="nucleotide sequence ID" value="NZ_BSFM01000001.1"/>
</dbReference>
<accession>A0A9W6N977</accession>
<feature type="transmembrane region" description="Helical" evidence="8">
    <location>
        <begin position="97"/>
        <end position="116"/>
    </location>
</feature>
<feature type="transmembrane region" description="Helical" evidence="8">
    <location>
        <begin position="128"/>
        <end position="146"/>
    </location>
</feature>
<dbReference type="EMBL" id="BSFM01000001">
    <property type="protein sequence ID" value="GLK82182.1"/>
    <property type="molecule type" value="Genomic_DNA"/>
</dbReference>
<keyword evidence="5 8" id="KW-0812">Transmembrane</keyword>
<keyword evidence="6 8" id="KW-1133">Transmembrane helix</keyword>
<comment type="subcellular location">
    <subcellularLocation>
        <location evidence="1 8">Cell membrane</location>
        <topology evidence="1 8">Multi-pass membrane protein</topology>
    </subcellularLocation>
</comment>
<proteinExistence type="inferred from homology"/>
<dbReference type="PANTHER" id="PTHR30269:SF37">
    <property type="entry name" value="MEMBRANE TRANSPORTER PROTEIN"/>
    <property type="match status" value="1"/>
</dbReference>
<feature type="transmembrane region" description="Helical" evidence="8">
    <location>
        <begin position="166"/>
        <end position="184"/>
    </location>
</feature>
<evidence type="ECO:0000256" key="1">
    <source>
        <dbReference type="ARBA" id="ARBA00004651"/>
    </source>
</evidence>
<feature type="transmembrane region" description="Helical" evidence="8">
    <location>
        <begin position="225"/>
        <end position="246"/>
    </location>
</feature>
<dbReference type="GO" id="GO:0005886">
    <property type="term" value="C:plasma membrane"/>
    <property type="evidence" value="ECO:0007669"/>
    <property type="project" value="UniProtKB-SubCell"/>
</dbReference>
<dbReference type="Proteomes" id="UP001143330">
    <property type="component" value="Unassembled WGS sequence"/>
</dbReference>
<sequence length="248" mass="25508">MSFDAALVWAIATALLAGATRGFSGFGGALIFMPLVGAVFGPKLAAPTLLIIDTLLTLPMVLRAMRACIWRQVAPLAIGAVLAVPFGVLVLEQVDPVALRWAIAALAVVLLMLLIFGQGLKAPQSLAAKLGIGAVSGLLGGAAQLSGPPVVVYWLGTGQNAALVRANLFAFFALVTLASGTAYLGRGLVDAEVMKLSLVLGPTYALGLVAGARGFRLASDRQFRLIAYAIIALAAIASVPLLDPLLRP</sequence>
<dbReference type="AlphaFoldDB" id="A0A9W6N977"/>
<gene>
    <name evidence="9" type="ORF">GCM10017653_02510</name>
</gene>
<keyword evidence="7 8" id="KW-0472">Membrane</keyword>
<comment type="caution">
    <text evidence="9">The sequence shown here is derived from an EMBL/GenBank/DDBJ whole genome shotgun (WGS) entry which is preliminary data.</text>
</comment>
<comment type="similarity">
    <text evidence="2 8">Belongs to the 4-toluene sulfonate uptake permease (TSUP) (TC 2.A.102) family.</text>
</comment>
<feature type="transmembrane region" description="Helical" evidence="8">
    <location>
        <begin position="73"/>
        <end position="91"/>
    </location>
</feature>
<keyword evidence="3" id="KW-0813">Transport</keyword>
<reference evidence="9" key="2">
    <citation type="submission" date="2023-01" db="EMBL/GenBank/DDBJ databases">
        <authorList>
            <person name="Sun Q."/>
            <person name="Evtushenko L."/>
        </authorList>
    </citation>
    <scope>NUCLEOTIDE SEQUENCE</scope>
    <source>
        <strain evidence="9">VKM B-2789</strain>
    </source>
</reference>
<dbReference type="InterPro" id="IPR002781">
    <property type="entry name" value="TM_pro_TauE-like"/>
</dbReference>
<dbReference type="Pfam" id="PF01925">
    <property type="entry name" value="TauE"/>
    <property type="match status" value="1"/>
</dbReference>
<keyword evidence="10" id="KW-1185">Reference proteome</keyword>
<evidence type="ECO:0000256" key="2">
    <source>
        <dbReference type="ARBA" id="ARBA00009142"/>
    </source>
</evidence>
<dbReference type="InterPro" id="IPR052017">
    <property type="entry name" value="TSUP"/>
</dbReference>
<evidence type="ECO:0000256" key="7">
    <source>
        <dbReference type="ARBA" id="ARBA00023136"/>
    </source>
</evidence>
<evidence type="ECO:0000313" key="9">
    <source>
        <dbReference type="EMBL" id="GLK82182.1"/>
    </source>
</evidence>